<evidence type="ECO:0000313" key="5">
    <source>
        <dbReference type="EMBL" id="CAF3909103.1"/>
    </source>
</evidence>
<keyword evidence="2" id="KW-0863">Zinc-finger</keyword>
<keyword evidence="3" id="KW-0862">Zinc</keyword>
<sequence>MILDGFSYIQDRRTDTKTYWRCENHKTFNCYFRIHTYIADRAKNTQETTDTVLIQCISKLPGSTRIRLPPLDHVKRTILRHREKINLPQVPNDVDFPTIPGVLQLTKRNDTFLRIDTGSVPEIFYQLYVIHAVHREHVIPVAFCLLRRKNMTTYQEMINKILEFAPAWNPQNIMLDFEKAVLNVLSNSFPHTQGLQKQYEENVDFAHGIHKIAALAFIHPDNVINAFTDLSVHLDDTFQIMLDYFEDNYIGRFRANGSRTRPLFPIEYWNVYERTKNQQMRTNNSAEAWNRRIKEDSNIHTKIVRANAGEPVNKKKKYQYLDQRLFNLVSNPHQNIIDQINAITHNIIL</sequence>
<dbReference type="EMBL" id="CAJOBE010003956">
    <property type="protein sequence ID" value="CAF3909103.1"/>
    <property type="molecule type" value="Genomic_DNA"/>
</dbReference>
<protein>
    <recommendedName>
        <fullName evidence="4">FLYWCH-type domain-containing protein</fullName>
    </recommendedName>
</protein>
<dbReference type="Proteomes" id="UP000663874">
    <property type="component" value="Unassembled WGS sequence"/>
</dbReference>
<evidence type="ECO:0000256" key="2">
    <source>
        <dbReference type="ARBA" id="ARBA00022771"/>
    </source>
</evidence>
<keyword evidence="1" id="KW-0479">Metal-binding</keyword>
<comment type="caution">
    <text evidence="5">The sequence shown here is derived from an EMBL/GenBank/DDBJ whole genome shotgun (WGS) entry which is preliminary data.</text>
</comment>
<dbReference type="Gene3D" id="2.20.25.240">
    <property type="match status" value="1"/>
</dbReference>
<accession>A0A819I059</accession>
<gene>
    <name evidence="5" type="ORF">FNK824_LOCUS20997</name>
</gene>
<evidence type="ECO:0000256" key="1">
    <source>
        <dbReference type="ARBA" id="ARBA00022723"/>
    </source>
</evidence>
<evidence type="ECO:0000313" key="6">
    <source>
        <dbReference type="Proteomes" id="UP000663874"/>
    </source>
</evidence>
<feature type="domain" description="FLYWCH-type" evidence="4">
    <location>
        <begin position="2"/>
        <end position="39"/>
    </location>
</feature>
<name>A0A819I059_9BILA</name>
<organism evidence="5 6">
    <name type="scientific">Rotaria sordida</name>
    <dbReference type="NCBI Taxonomy" id="392033"/>
    <lineage>
        <taxon>Eukaryota</taxon>
        <taxon>Metazoa</taxon>
        <taxon>Spiralia</taxon>
        <taxon>Gnathifera</taxon>
        <taxon>Rotifera</taxon>
        <taxon>Eurotatoria</taxon>
        <taxon>Bdelloidea</taxon>
        <taxon>Philodinida</taxon>
        <taxon>Philodinidae</taxon>
        <taxon>Rotaria</taxon>
    </lineage>
</organism>
<evidence type="ECO:0000256" key="3">
    <source>
        <dbReference type="ARBA" id="ARBA00022833"/>
    </source>
</evidence>
<dbReference type="GO" id="GO:0008270">
    <property type="term" value="F:zinc ion binding"/>
    <property type="evidence" value="ECO:0007669"/>
    <property type="project" value="UniProtKB-KW"/>
</dbReference>
<proteinExistence type="predicted"/>
<dbReference type="InterPro" id="IPR007588">
    <property type="entry name" value="Znf_FLYWCH"/>
</dbReference>
<reference evidence="5" key="1">
    <citation type="submission" date="2021-02" db="EMBL/GenBank/DDBJ databases">
        <authorList>
            <person name="Nowell W R."/>
        </authorList>
    </citation>
    <scope>NUCLEOTIDE SEQUENCE</scope>
</reference>
<dbReference type="AlphaFoldDB" id="A0A819I059"/>
<evidence type="ECO:0000259" key="4">
    <source>
        <dbReference type="Pfam" id="PF04500"/>
    </source>
</evidence>
<dbReference type="Pfam" id="PF04500">
    <property type="entry name" value="FLYWCH"/>
    <property type="match status" value="1"/>
</dbReference>